<dbReference type="RefSeq" id="WP_377566639.1">
    <property type="nucleotide sequence ID" value="NZ_JBHTMP010000002.1"/>
</dbReference>
<evidence type="ECO:0008006" key="3">
    <source>
        <dbReference type="Google" id="ProtNLM"/>
    </source>
</evidence>
<sequence length="340" mass="38059">MWAGSRAADVYAAAEKFGVGIASAGVDPSALPTVRVRSPIESQSDLGVLSWRWDVDPVTGLSRNVGLAIVQAKYSGIRHLFIDQVSIDQQLAGDDLIGAVIEFSELFKSVPVIAAYDCRNISTRWLHTMRRPWIAREARMFAQNPGRVTYVGYVDGQGTSKSFNFQHMLMRLWETSFTNSILYLLCGQTDMHSIEHLRYIIPEYDRLLSAAYSLMDRNDYLLTAAILAQVGVSRPGVNGDIDLAAIDFMRYESKPALGRTHDRNFEILLDGQPVGTWLSHYNYYKDFYRRKLVAHPTAPAIIAATLGVSEATVVLDESRAMSFSLPRQSISERDIVVVRF</sequence>
<organism evidence="1 2">
    <name type="scientific">Micromonospora sonneratiae</name>
    <dbReference type="NCBI Taxonomy" id="1184706"/>
    <lineage>
        <taxon>Bacteria</taxon>
        <taxon>Bacillati</taxon>
        <taxon>Actinomycetota</taxon>
        <taxon>Actinomycetes</taxon>
        <taxon>Micromonosporales</taxon>
        <taxon>Micromonosporaceae</taxon>
        <taxon>Micromonospora</taxon>
    </lineage>
</organism>
<protein>
    <recommendedName>
        <fullName evidence="3">Heterokaryon incompatibility domain-containing protein</fullName>
    </recommendedName>
</protein>
<name>A0ABW3Y8B9_9ACTN</name>
<dbReference type="Proteomes" id="UP001597260">
    <property type="component" value="Unassembled WGS sequence"/>
</dbReference>
<comment type="caution">
    <text evidence="1">The sequence shown here is derived from an EMBL/GenBank/DDBJ whole genome shotgun (WGS) entry which is preliminary data.</text>
</comment>
<proteinExistence type="predicted"/>
<dbReference type="EMBL" id="JBHTMP010000002">
    <property type="protein sequence ID" value="MFD1320053.1"/>
    <property type="molecule type" value="Genomic_DNA"/>
</dbReference>
<keyword evidence="2" id="KW-1185">Reference proteome</keyword>
<reference evidence="2" key="1">
    <citation type="journal article" date="2019" name="Int. J. Syst. Evol. Microbiol.">
        <title>The Global Catalogue of Microorganisms (GCM) 10K type strain sequencing project: providing services to taxonomists for standard genome sequencing and annotation.</title>
        <authorList>
            <consortium name="The Broad Institute Genomics Platform"/>
            <consortium name="The Broad Institute Genome Sequencing Center for Infectious Disease"/>
            <person name="Wu L."/>
            <person name="Ma J."/>
        </authorList>
    </citation>
    <scope>NUCLEOTIDE SEQUENCE [LARGE SCALE GENOMIC DNA]</scope>
    <source>
        <strain evidence="2">JCM 31037</strain>
    </source>
</reference>
<evidence type="ECO:0000313" key="1">
    <source>
        <dbReference type="EMBL" id="MFD1320053.1"/>
    </source>
</evidence>
<gene>
    <name evidence="1" type="ORF">ACFQ4H_03000</name>
</gene>
<evidence type="ECO:0000313" key="2">
    <source>
        <dbReference type="Proteomes" id="UP001597260"/>
    </source>
</evidence>
<accession>A0ABW3Y8B9</accession>